<reference evidence="1 2" key="1">
    <citation type="submission" date="2018-04" db="EMBL/GenBank/DDBJ databases">
        <title>Genomic Encyclopedia of Archaeal and Bacterial Type Strains, Phase II (KMG-II): from individual species to whole genera.</title>
        <authorList>
            <person name="Goeker M."/>
        </authorList>
    </citation>
    <scope>NUCLEOTIDE SEQUENCE [LARGE SCALE GENOMIC DNA]</scope>
    <source>
        <strain evidence="1 2">DSM 21823</strain>
    </source>
</reference>
<dbReference type="EMBL" id="QBKP01000001">
    <property type="protein sequence ID" value="PTX53307.1"/>
    <property type="molecule type" value="Genomic_DNA"/>
</dbReference>
<evidence type="ECO:0008006" key="3">
    <source>
        <dbReference type="Google" id="ProtNLM"/>
    </source>
</evidence>
<dbReference type="Pfam" id="PF20319">
    <property type="entry name" value="DUF6614"/>
    <property type="match status" value="1"/>
</dbReference>
<dbReference type="Proteomes" id="UP000244224">
    <property type="component" value="Unassembled WGS sequence"/>
</dbReference>
<comment type="caution">
    <text evidence="1">The sequence shown here is derived from an EMBL/GenBank/DDBJ whole genome shotgun (WGS) entry which is preliminary data.</text>
</comment>
<protein>
    <recommendedName>
        <fullName evidence="3">NIPSNAP protein</fullName>
    </recommendedName>
</protein>
<dbReference type="InterPro" id="IPR046722">
    <property type="entry name" value="DUF6614"/>
</dbReference>
<accession>A0A2T6BB80</accession>
<sequence>MNLYHCMIELKSEARALAFSAAVDGWMAYLKSAGLVLDWRLMRRKLGLASGRHTDFLLEISLPDMAALDAAFALLANADEQAARRYDQMHQMIAGVEVGLYRPYPDPAQRERIALI</sequence>
<gene>
    <name evidence="1" type="ORF">C8N34_101222</name>
</gene>
<dbReference type="RefSeq" id="WP_108126977.1">
    <property type="nucleotide sequence ID" value="NZ_QBKP01000001.1"/>
</dbReference>
<dbReference type="OrthoDB" id="7359918at2"/>
<evidence type="ECO:0000313" key="2">
    <source>
        <dbReference type="Proteomes" id="UP000244224"/>
    </source>
</evidence>
<name>A0A2T6BB80_9RHOB</name>
<evidence type="ECO:0000313" key="1">
    <source>
        <dbReference type="EMBL" id="PTX53307.1"/>
    </source>
</evidence>
<organism evidence="1 2">
    <name type="scientific">Gemmobacter caeni</name>
    <dbReference type="NCBI Taxonomy" id="589035"/>
    <lineage>
        <taxon>Bacteria</taxon>
        <taxon>Pseudomonadati</taxon>
        <taxon>Pseudomonadota</taxon>
        <taxon>Alphaproteobacteria</taxon>
        <taxon>Rhodobacterales</taxon>
        <taxon>Paracoccaceae</taxon>
        <taxon>Gemmobacter</taxon>
    </lineage>
</organism>
<proteinExistence type="predicted"/>
<keyword evidence="2" id="KW-1185">Reference proteome</keyword>
<dbReference type="AlphaFoldDB" id="A0A2T6BB80"/>